<evidence type="ECO:0000313" key="2">
    <source>
        <dbReference type="Proteomes" id="UP001221009"/>
    </source>
</evidence>
<accession>A0AAX3QWK5</accession>
<gene>
    <name evidence="1" type="ORF">P2T59_07460</name>
</gene>
<protein>
    <submittedName>
        <fullName evidence="1">Uncharacterized protein</fullName>
    </submittedName>
</protein>
<evidence type="ECO:0000313" key="1">
    <source>
        <dbReference type="EMBL" id="WET65818.1"/>
    </source>
</evidence>
<dbReference type="RefSeq" id="WP_048927440.1">
    <property type="nucleotide sequence ID" value="NZ_CP120353.1"/>
</dbReference>
<dbReference type="EMBL" id="CP120353">
    <property type="protein sequence ID" value="WET65818.1"/>
    <property type="molecule type" value="Genomic_DNA"/>
</dbReference>
<reference evidence="1" key="1">
    <citation type="submission" date="2023-03" db="EMBL/GenBank/DDBJ databases">
        <title>Parabacteroides distasonis, a bacteria resistant against UC.</title>
        <authorList>
            <person name="Dai W."/>
        </authorList>
    </citation>
    <scope>NUCLEOTIDE SEQUENCE</scope>
    <source>
        <strain evidence="1">F1-28</strain>
    </source>
</reference>
<proteinExistence type="predicted"/>
<name>A0AAX3QWK5_PARDI</name>
<sequence length="176" mass="20418">MSNFINNDQPNGNVYTYLAQIQSIYLQYIQIRTRLTMMDDNLKTSSVEFDRLPTQQNLYAVQNAWNQKFTLMQQIPHIVNNIVSNLTEATKFVLSSMQLNIAANNRLGATLNDNAIASICSFVEQDPHQLHIQELYKQYCITQNVPMQLSDIEIRAQMMRLLLPNFDNLKKIIRGY</sequence>
<organism evidence="1 2">
    <name type="scientific">Parabacteroides distasonis</name>
    <dbReference type="NCBI Taxonomy" id="823"/>
    <lineage>
        <taxon>Bacteria</taxon>
        <taxon>Pseudomonadati</taxon>
        <taxon>Bacteroidota</taxon>
        <taxon>Bacteroidia</taxon>
        <taxon>Bacteroidales</taxon>
        <taxon>Tannerellaceae</taxon>
        <taxon>Parabacteroides</taxon>
    </lineage>
</organism>
<dbReference type="Proteomes" id="UP001221009">
    <property type="component" value="Chromosome"/>
</dbReference>
<dbReference type="AlphaFoldDB" id="A0AAX3QWK5"/>